<evidence type="ECO:0000256" key="6">
    <source>
        <dbReference type="ARBA" id="ARBA00023242"/>
    </source>
</evidence>
<dbReference type="OrthoDB" id="5595141at2759"/>
<evidence type="ECO:0000313" key="8">
    <source>
        <dbReference type="EnsemblMetazoa" id="XP_793425"/>
    </source>
</evidence>
<sequence>MAIGKMSGESVKVTGEDLIWNTELEVSLFYAMRGHKPVGVNKNFQMMCIHEKFNQATGRQVTSKQIWDHLETLYDMQALHESEILPFPNKEVDFSLPTSEFQEMMQQRGKSGEPFKGFSSSSHDSSKSDSARSSIKFGTPSGVTAGTPSEKDNSPKRKRTRQAGTPTETPSTKRRR</sequence>
<keyword evidence="9" id="KW-1185">Reference proteome</keyword>
<evidence type="ECO:0000256" key="4">
    <source>
        <dbReference type="ARBA" id="ARBA00023015"/>
    </source>
</evidence>
<proteinExistence type="inferred from homology"/>
<evidence type="ECO:0000313" key="9">
    <source>
        <dbReference type="Proteomes" id="UP000007110"/>
    </source>
</evidence>
<dbReference type="PANTHER" id="PTHR13581:SF5">
    <property type="entry name" value="MRG_MORF4L-BINDING PROTEIN"/>
    <property type="match status" value="1"/>
</dbReference>
<evidence type="ECO:0000256" key="5">
    <source>
        <dbReference type="ARBA" id="ARBA00023163"/>
    </source>
</evidence>
<dbReference type="GO" id="GO:0006325">
    <property type="term" value="P:chromatin organization"/>
    <property type="evidence" value="ECO:0007669"/>
    <property type="project" value="UniProtKB-KW"/>
</dbReference>
<reference evidence="8" key="2">
    <citation type="submission" date="2021-01" db="UniProtKB">
        <authorList>
            <consortium name="EnsemblMetazoa"/>
        </authorList>
    </citation>
    <scope>IDENTIFICATION</scope>
</reference>
<dbReference type="EnsemblMetazoa" id="XM_788332">
    <property type="protein sequence ID" value="XP_793425"/>
    <property type="gene ID" value="LOC588659"/>
</dbReference>
<dbReference type="GO" id="GO:0005634">
    <property type="term" value="C:nucleus"/>
    <property type="evidence" value="ECO:0007669"/>
    <property type="project" value="UniProtKB-SubCell"/>
</dbReference>
<dbReference type="AlphaFoldDB" id="A0A7M7RE51"/>
<feature type="region of interest" description="Disordered" evidence="7">
    <location>
        <begin position="103"/>
        <end position="176"/>
    </location>
</feature>
<evidence type="ECO:0008006" key="10">
    <source>
        <dbReference type="Google" id="ProtNLM"/>
    </source>
</evidence>
<dbReference type="GeneID" id="588659"/>
<evidence type="ECO:0000256" key="1">
    <source>
        <dbReference type="ARBA" id="ARBA00004123"/>
    </source>
</evidence>
<comment type="subcellular location">
    <subcellularLocation>
        <location evidence="1">Nucleus</location>
    </subcellularLocation>
</comment>
<keyword evidence="4" id="KW-0805">Transcription regulation</keyword>
<dbReference type="Proteomes" id="UP000007110">
    <property type="component" value="Unassembled WGS sequence"/>
</dbReference>
<evidence type="ECO:0000256" key="2">
    <source>
        <dbReference type="ARBA" id="ARBA00007117"/>
    </source>
</evidence>
<comment type="similarity">
    <text evidence="2">Belongs to the EAF7 family.</text>
</comment>
<organism evidence="8 9">
    <name type="scientific">Strongylocentrotus purpuratus</name>
    <name type="common">Purple sea urchin</name>
    <dbReference type="NCBI Taxonomy" id="7668"/>
    <lineage>
        <taxon>Eukaryota</taxon>
        <taxon>Metazoa</taxon>
        <taxon>Echinodermata</taxon>
        <taxon>Eleutherozoa</taxon>
        <taxon>Echinozoa</taxon>
        <taxon>Echinoidea</taxon>
        <taxon>Euechinoidea</taxon>
        <taxon>Echinacea</taxon>
        <taxon>Camarodonta</taxon>
        <taxon>Echinidea</taxon>
        <taxon>Strongylocentrotidae</taxon>
        <taxon>Strongylocentrotus</taxon>
    </lineage>
</organism>
<protein>
    <recommendedName>
        <fullName evidence="10">MRG-binding protein</fullName>
    </recommendedName>
</protein>
<accession>A0A7M7RE51</accession>
<dbReference type="InterPro" id="IPR012423">
    <property type="entry name" value="Eaf7/MRGBP"/>
</dbReference>
<dbReference type="GO" id="GO:0043189">
    <property type="term" value="C:H4/H2A histone acetyltransferase complex"/>
    <property type="evidence" value="ECO:0007669"/>
    <property type="project" value="InterPro"/>
</dbReference>
<evidence type="ECO:0000256" key="3">
    <source>
        <dbReference type="ARBA" id="ARBA00022853"/>
    </source>
</evidence>
<name>A0A7M7RE51_STRPU</name>
<reference evidence="9" key="1">
    <citation type="submission" date="2015-02" db="EMBL/GenBank/DDBJ databases">
        <title>Genome sequencing for Strongylocentrotus purpuratus.</title>
        <authorList>
            <person name="Murali S."/>
            <person name="Liu Y."/>
            <person name="Vee V."/>
            <person name="English A."/>
            <person name="Wang M."/>
            <person name="Skinner E."/>
            <person name="Han Y."/>
            <person name="Muzny D.M."/>
            <person name="Worley K.C."/>
            <person name="Gibbs R.A."/>
        </authorList>
    </citation>
    <scope>NUCLEOTIDE SEQUENCE</scope>
</reference>
<dbReference type="RefSeq" id="XP_793425.1">
    <property type="nucleotide sequence ID" value="XM_788332.5"/>
</dbReference>
<dbReference type="PANTHER" id="PTHR13581">
    <property type="entry name" value="MRG-BINDING PROTEIN"/>
    <property type="match status" value="1"/>
</dbReference>
<dbReference type="GO" id="GO:0006355">
    <property type="term" value="P:regulation of DNA-templated transcription"/>
    <property type="evidence" value="ECO:0007669"/>
    <property type="project" value="InterPro"/>
</dbReference>
<keyword evidence="3" id="KW-0156">Chromatin regulator</keyword>
<keyword evidence="5" id="KW-0804">Transcription</keyword>
<dbReference type="Pfam" id="PF07904">
    <property type="entry name" value="Eaf7"/>
    <property type="match status" value="1"/>
</dbReference>
<keyword evidence="6" id="KW-0539">Nucleus</keyword>
<evidence type="ECO:0000256" key="7">
    <source>
        <dbReference type="SAM" id="MobiDB-lite"/>
    </source>
</evidence>